<comment type="caution">
    <text evidence="1">The sequence shown here is derived from an EMBL/GenBank/DDBJ whole genome shotgun (WGS) entry which is preliminary data.</text>
</comment>
<sequence>MVAAERVQGEVSPLLDELAQAHGEGSASACASSSERLFTQECAVVAADTWEVAERALELVEAEGADQGTGQFGVLRGVVEETRVAVEGYEALSCADSPTDAAVRSECLEHGAVLAQAGPDLRDGLIAGLAGQ</sequence>
<dbReference type="RefSeq" id="WP_179817055.1">
    <property type="nucleotide sequence ID" value="NZ_JACBZD010000002.1"/>
</dbReference>
<dbReference type="EMBL" id="JACBZD010000002">
    <property type="protein sequence ID" value="NYI08198.1"/>
    <property type="molecule type" value="Genomic_DNA"/>
</dbReference>
<name>A0A853ACM2_9ACTN</name>
<proteinExistence type="predicted"/>
<reference evidence="1 2" key="1">
    <citation type="submission" date="2020-07" db="EMBL/GenBank/DDBJ databases">
        <title>Sequencing the genomes of 1000 actinobacteria strains.</title>
        <authorList>
            <person name="Klenk H.-P."/>
        </authorList>
    </citation>
    <scope>NUCLEOTIDE SEQUENCE [LARGE SCALE GENOMIC DNA]</scope>
    <source>
        <strain evidence="1 2">DSM 42178</strain>
    </source>
</reference>
<organism evidence="1 2">
    <name type="scientific">Allostreptomyces psammosilenae</name>
    <dbReference type="NCBI Taxonomy" id="1892865"/>
    <lineage>
        <taxon>Bacteria</taxon>
        <taxon>Bacillati</taxon>
        <taxon>Actinomycetota</taxon>
        <taxon>Actinomycetes</taxon>
        <taxon>Kitasatosporales</taxon>
        <taxon>Streptomycetaceae</taxon>
        <taxon>Allostreptomyces</taxon>
    </lineage>
</organism>
<dbReference type="Proteomes" id="UP000567795">
    <property type="component" value="Unassembled WGS sequence"/>
</dbReference>
<accession>A0A853ACM2</accession>
<keyword evidence="2" id="KW-1185">Reference proteome</keyword>
<protein>
    <submittedName>
        <fullName evidence="1">Uncharacterized protein</fullName>
    </submittedName>
</protein>
<evidence type="ECO:0000313" key="2">
    <source>
        <dbReference type="Proteomes" id="UP000567795"/>
    </source>
</evidence>
<dbReference type="AlphaFoldDB" id="A0A853ACM2"/>
<gene>
    <name evidence="1" type="ORF">FHU37_005227</name>
</gene>
<evidence type="ECO:0000313" key="1">
    <source>
        <dbReference type="EMBL" id="NYI08198.1"/>
    </source>
</evidence>